<dbReference type="RefSeq" id="WP_024753119.1">
    <property type="nucleotide sequence ID" value="NZ_CDNC01000013.1"/>
</dbReference>
<dbReference type="InterPro" id="IPR003593">
    <property type="entry name" value="AAA+_ATPase"/>
</dbReference>
<evidence type="ECO:0000256" key="2">
    <source>
        <dbReference type="ARBA" id="ARBA00022741"/>
    </source>
</evidence>
<dbReference type="NCBIfam" id="TIGR04406">
    <property type="entry name" value="LPS_export_lptB"/>
    <property type="match status" value="1"/>
</dbReference>
<dbReference type="AlphaFoldDB" id="A0A0B7GXN9"/>
<evidence type="ECO:0000313" key="6">
    <source>
        <dbReference type="Proteomes" id="UP000042527"/>
    </source>
</evidence>
<sequence>MNENISLDEIESDGLEKSCSTASENTEKVLQEFSDWNITLAEEQKKVFTGSVLRVDSLNKYFRKKHAVNSVSFSMQQGEVVGLLGPNGAGKTTSFYMIVGFYQPNSGNIYLDDLCITGLPMYKRARVGISYLPQEPSVFRKLSVEQNIYAILETRPDLTKAQRKERLEFLLEEFGITANRKQPAYTLSGGERRRTEIARALAIEPKFLLLDEPFAGIDPIAVHDIKKIIRLLSTQKIGVLITDHNVRDTLEITDRAYIINHGQIVEQGGKETILNSEVARAVYLGSEFRM</sequence>
<dbReference type="PANTHER" id="PTHR45772">
    <property type="entry name" value="CONSERVED COMPONENT OF ABC TRANSPORTER FOR NATURAL AMINO ACIDS-RELATED"/>
    <property type="match status" value="1"/>
</dbReference>
<dbReference type="InterPro" id="IPR030921">
    <property type="entry name" value="LPS_export_LptB"/>
</dbReference>
<dbReference type="InterPro" id="IPR027417">
    <property type="entry name" value="P-loop_NTPase"/>
</dbReference>
<dbReference type="GeneID" id="57754187"/>
<dbReference type="FunFam" id="3.40.50.300:FF:000151">
    <property type="entry name" value="Lipopolysaccharide ABC transporter ATP-binding protein"/>
    <property type="match status" value="1"/>
</dbReference>
<organism evidence="5 6">
    <name type="scientific">Treponema phagedenis</name>
    <dbReference type="NCBI Taxonomy" id="162"/>
    <lineage>
        <taxon>Bacteria</taxon>
        <taxon>Pseudomonadati</taxon>
        <taxon>Spirochaetota</taxon>
        <taxon>Spirochaetia</taxon>
        <taxon>Spirochaetales</taxon>
        <taxon>Treponemataceae</taxon>
        <taxon>Treponema</taxon>
    </lineage>
</organism>
<dbReference type="Gene3D" id="3.40.50.300">
    <property type="entry name" value="P-loop containing nucleotide triphosphate hydrolases"/>
    <property type="match status" value="1"/>
</dbReference>
<dbReference type="GO" id="GO:0055085">
    <property type="term" value="P:transmembrane transport"/>
    <property type="evidence" value="ECO:0007669"/>
    <property type="project" value="InterPro"/>
</dbReference>
<dbReference type="SUPFAM" id="SSF52540">
    <property type="entry name" value="P-loop containing nucleoside triphosphate hydrolases"/>
    <property type="match status" value="1"/>
</dbReference>
<dbReference type="InterPro" id="IPR051120">
    <property type="entry name" value="ABC_AA/LPS_Transport"/>
</dbReference>
<dbReference type="GO" id="GO:0016887">
    <property type="term" value="F:ATP hydrolysis activity"/>
    <property type="evidence" value="ECO:0007669"/>
    <property type="project" value="InterPro"/>
</dbReference>
<evidence type="ECO:0000313" key="5">
    <source>
        <dbReference type="EMBL" id="CEM61720.1"/>
    </source>
</evidence>
<keyword evidence="2" id="KW-0547">Nucleotide-binding</keyword>
<dbReference type="EMBL" id="CDNC01000013">
    <property type="protein sequence ID" value="CEM61720.1"/>
    <property type="molecule type" value="Genomic_DNA"/>
</dbReference>
<keyword evidence="3 5" id="KW-0067">ATP-binding</keyword>
<dbReference type="GO" id="GO:0005524">
    <property type="term" value="F:ATP binding"/>
    <property type="evidence" value="ECO:0007669"/>
    <property type="project" value="UniProtKB-KW"/>
</dbReference>
<dbReference type="GO" id="GO:0043190">
    <property type="term" value="C:ATP-binding cassette (ABC) transporter complex"/>
    <property type="evidence" value="ECO:0007669"/>
    <property type="project" value="InterPro"/>
</dbReference>
<feature type="domain" description="ABC transporter" evidence="4">
    <location>
        <begin position="53"/>
        <end position="286"/>
    </location>
</feature>
<evidence type="ECO:0000259" key="4">
    <source>
        <dbReference type="PROSITE" id="PS50893"/>
    </source>
</evidence>
<dbReference type="PROSITE" id="PS50893">
    <property type="entry name" value="ABC_TRANSPORTER_2"/>
    <property type="match status" value="1"/>
</dbReference>
<accession>A0A0B7GXN9</accession>
<dbReference type="CDD" id="cd03218">
    <property type="entry name" value="ABC_YhbG"/>
    <property type="match status" value="1"/>
</dbReference>
<keyword evidence="6" id="KW-1185">Reference proteome</keyword>
<name>A0A0B7GXN9_TREPH</name>
<protein>
    <submittedName>
        <fullName evidence="5">Putative lipopolysaccharide transport protein B: ATP-binding component of ABC superfamily</fullName>
    </submittedName>
</protein>
<dbReference type="Proteomes" id="UP000042527">
    <property type="component" value="Unassembled WGS sequence"/>
</dbReference>
<reference evidence="6" key="1">
    <citation type="submission" date="2015-01" db="EMBL/GenBank/DDBJ databases">
        <authorList>
            <person name="Manzoor Shahid"/>
            <person name="Zubair Saima"/>
        </authorList>
    </citation>
    <scope>NUCLEOTIDE SEQUENCE [LARGE SCALE GENOMIC DNA]</scope>
    <source>
        <strain evidence="6">V1</strain>
    </source>
</reference>
<proteinExistence type="predicted"/>
<gene>
    <name evidence="5" type="primary">lptB</name>
    <name evidence="5" type="ORF">TPHV1_200010</name>
</gene>
<evidence type="ECO:0000256" key="1">
    <source>
        <dbReference type="ARBA" id="ARBA00022448"/>
    </source>
</evidence>
<keyword evidence="1" id="KW-0813">Transport</keyword>
<dbReference type="PANTHER" id="PTHR45772:SF10">
    <property type="entry name" value="LIPOPOLYSACCHARIDE EXPORT SYSTEM ATP-BINDING PROTEIN LPTB"/>
    <property type="match status" value="1"/>
</dbReference>
<evidence type="ECO:0000256" key="3">
    <source>
        <dbReference type="ARBA" id="ARBA00022840"/>
    </source>
</evidence>
<dbReference type="Pfam" id="PF00005">
    <property type="entry name" value="ABC_tran"/>
    <property type="match status" value="1"/>
</dbReference>
<dbReference type="SMART" id="SM00382">
    <property type="entry name" value="AAA"/>
    <property type="match status" value="1"/>
</dbReference>
<dbReference type="InterPro" id="IPR003439">
    <property type="entry name" value="ABC_transporter-like_ATP-bd"/>
</dbReference>